<dbReference type="InterPro" id="IPR015797">
    <property type="entry name" value="NUDIX_hydrolase-like_dom_sf"/>
</dbReference>
<keyword evidence="3" id="KW-0479">Metal-binding</keyword>
<dbReference type="EMBL" id="JBEPLU010000002">
    <property type="protein sequence ID" value="MET3527898.1"/>
    <property type="molecule type" value="Genomic_DNA"/>
</dbReference>
<evidence type="ECO:0000256" key="3">
    <source>
        <dbReference type="ARBA" id="ARBA00022723"/>
    </source>
</evidence>
<dbReference type="InterPro" id="IPR000086">
    <property type="entry name" value="NUDIX_hydrolase_dom"/>
</dbReference>
<dbReference type="SUPFAM" id="SSF55811">
    <property type="entry name" value="Nudix"/>
    <property type="match status" value="1"/>
</dbReference>
<dbReference type="PANTHER" id="PTHR12318:SF0">
    <property type="entry name" value="ACYL-COENZYME A DIPHOSPHATASE NUDT19"/>
    <property type="match status" value="1"/>
</dbReference>
<evidence type="ECO:0000256" key="6">
    <source>
        <dbReference type="ARBA" id="ARBA00023211"/>
    </source>
</evidence>
<dbReference type="Gene3D" id="3.90.79.10">
    <property type="entry name" value="Nucleoside Triphosphate Pyrophosphohydrolase"/>
    <property type="match status" value="1"/>
</dbReference>
<keyword evidence="4" id="KW-0378">Hydrolase</keyword>
<dbReference type="InterPro" id="IPR039121">
    <property type="entry name" value="NUDT19"/>
</dbReference>
<evidence type="ECO:0000256" key="4">
    <source>
        <dbReference type="ARBA" id="ARBA00022801"/>
    </source>
</evidence>
<name>A0ABV2ELF5_9CAUL</name>
<keyword evidence="9" id="KW-1185">Reference proteome</keyword>
<evidence type="ECO:0000256" key="5">
    <source>
        <dbReference type="ARBA" id="ARBA00022842"/>
    </source>
</evidence>
<dbReference type="PROSITE" id="PS51462">
    <property type="entry name" value="NUDIX"/>
    <property type="match status" value="1"/>
</dbReference>
<proteinExistence type="predicted"/>
<protein>
    <submittedName>
        <fullName evidence="8">8-oxo-dGTP pyrophosphatase MutT (NUDIX family)</fullName>
    </submittedName>
</protein>
<reference evidence="8 9" key="1">
    <citation type="submission" date="2024-06" db="EMBL/GenBank/DDBJ databases">
        <title>Genomic Encyclopedia of Type Strains, Phase IV (KMG-IV): sequencing the most valuable type-strain genomes for metagenomic binning, comparative biology and taxonomic classification.</title>
        <authorList>
            <person name="Goeker M."/>
        </authorList>
    </citation>
    <scope>NUCLEOTIDE SEQUENCE [LARGE SCALE GENOMIC DNA]</scope>
    <source>
        <strain evidence="8 9">DSM 17809</strain>
    </source>
</reference>
<comment type="cofactor">
    <cofactor evidence="1">
        <name>Mn(2+)</name>
        <dbReference type="ChEBI" id="CHEBI:29035"/>
    </cofactor>
</comment>
<evidence type="ECO:0000313" key="9">
    <source>
        <dbReference type="Proteomes" id="UP001549110"/>
    </source>
</evidence>
<evidence type="ECO:0000259" key="7">
    <source>
        <dbReference type="PROSITE" id="PS51462"/>
    </source>
</evidence>
<evidence type="ECO:0000256" key="2">
    <source>
        <dbReference type="ARBA" id="ARBA00001946"/>
    </source>
</evidence>
<comment type="cofactor">
    <cofactor evidence="2">
        <name>Mg(2+)</name>
        <dbReference type="ChEBI" id="CHEBI:18420"/>
    </cofactor>
</comment>
<feature type="domain" description="Nudix hydrolase" evidence="7">
    <location>
        <begin position="5"/>
        <end position="199"/>
    </location>
</feature>
<dbReference type="CDD" id="cd18870">
    <property type="entry name" value="NUDIX_AcylCoAdiphos_Nudt19"/>
    <property type="match status" value="1"/>
</dbReference>
<keyword evidence="5" id="KW-0460">Magnesium</keyword>
<gene>
    <name evidence="8" type="ORF">ABID41_003016</name>
</gene>
<evidence type="ECO:0000313" key="8">
    <source>
        <dbReference type="EMBL" id="MET3527898.1"/>
    </source>
</evidence>
<dbReference type="PANTHER" id="PTHR12318">
    <property type="entry name" value="TESTOSTERONE-REGULATED PROTEIN RP2"/>
    <property type="match status" value="1"/>
</dbReference>
<accession>A0ABV2ELF5</accession>
<organism evidence="8 9">
    <name type="scientific">Phenylobacterium koreense</name>
    <dbReference type="NCBI Taxonomy" id="266125"/>
    <lineage>
        <taxon>Bacteria</taxon>
        <taxon>Pseudomonadati</taxon>
        <taxon>Pseudomonadota</taxon>
        <taxon>Alphaproteobacteria</taxon>
        <taxon>Caulobacterales</taxon>
        <taxon>Caulobacteraceae</taxon>
        <taxon>Phenylobacterium</taxon>
    </lineage>
</organism>
<keyword evidence="6" id="KW-0464">Manganese</keyword>
<evidence type="ECO:0000256" key="1">
    <source>
        <dbReference type="ARBA" id="ARBA00001936"/>
    </source>
</evidence>
<dbReference type="Proteomes" id="UP001549110">
    <property type="component" value="Unassembled WGS sequence"/>
</dbReference>
<sequence length="257" mass="28184">MTTSDIKPAATILLLRDEPSFEVLMVKRHHQIDFASGALVFPGGKSHAGDHDLAWADHALGWSEFDAEQRGLRIAAIREVFEEAGVLLGRHGDGRSIGGECATLETRQKVDAGELPFLNVVRELGVSIDLKALTIFARWITPPLTPKRFDTWFYVASAPDDQVAACDGRETVDAEWIAPREVLRLAEAGERKVIFPTRMNVRLLAEAQSADDCVARAQARKLVTVEPQIQDRPGGKVLVLPPDAGYGEVEEPLANVM</sequence>
<comment type="caution">
    <text evidence="8">The sequence shown here is derived from an EMBL/GenBank/DDBJ whole genome shotgun (WGS) entry which is preliminary data.</text>
</comment>
<dbReference type="RefSeq" id="WP_331932033.1">
    <property type="nucleotide sequence ID" value="NZ_JBEPLU010000002.1"/>
</dbReference>